<keyword evidence="1" id="KW-1133">Transmembrane helix</keyword>
<reference evidence="2 3" key="1">
    <citation type="submission" date="2014-04" db="EMBL/GenBank/DDBJ databases">
        <title>Aquimarina sp. 22II-S11-z7 Genome Sequencing.</title>
        <authorList>
            <person name="Lai Q."/>
        </authorList>
    </citation>
    <scope>NUCLEOTIDE SEQUENCE [LARGE SCALE GENOMIC DNA]</scope>
    <source>
        <strain evidence="2 3">22II-S11-z7</strain>
    </source>
</reference>
<evidence type="ECO:0000313" key="3">
    <source>
        <dbReference type="Proteomes" id="UP000023541"/>
    </source>
</evidence>
<dbReference type="OrthoDB" id="1440180at2"/>
<protein>
    <submittedName>
        <fullName evidence="2">Uncharacterized protein</fullName>
    </submittedName>
</protein>
<dbReference type="AlphaFoldDB" id="A0A023BTP1"/>
<keyword evidence="1" id="KW-0812">Transmembrane</keyword>
<keyword evidence="3" id="KW-1185">Reference proteome</keyword>
<feature type="transmembrane region" description="Helical" evidence="1">
    <location>
        <begin position="58"/>
        <end position="83"/>
    </location>
</feature>
<sequence length="123" mass="14406">MISLIIACIISVTAIAALFFAWYFYLQARNKERMELIDRGEKLEDIFRLQQKNRFKFIFPWLKVSVVILGMSISFLLIGLYFVILENEPDKAKGFYITFIIGICLGISCMINHFIKKRNTNKQ</sequence>
<evidence type="ECO:0000256" key="1">
    <source>
        <dbReference type="SAM" id="Phobius"/>
    </source>
</evidence>
<evidence type="ECO:0000313" key="2">
    <source>
        <dbReference type="EMBL" id="EZH73382.1"/>
    </source>
</evidence>
<gene>
    <name evidence="2" type="ORF">ATO12_20520</name>
</gene>
<dbReference type="EMBL" id="AQRA01000006">
    <property type="protein sequence ID" value="EZH73382.1"/>
    <property type="molecule type" value="Genomic_DNA"/>
</dbReference>
<feature type="transmembrane region" description="Helical" evidence="1">
    <location>
        <begin position="6"/>
        <end position="26"/>
    </location>
</feature>
<feature type="transmembrane region" description="Helical" evidence="1">
    <location>
        <begin position="95"/>
        <end position="115"/>
    </location>
</feature>
<dbReference type="STRING" id="1317122.ATO12_20520"/>
<accession>A0A023BTP1</accession>
<proteinExistence type="predicted"/>
<dbReference type="RefSeq" id="WP_034243464.1">
    <property type="nucleotide sequence ID" value="NZ_AQRA01000006.1"/>
</dbReference>
<comment type="caution">
    <text evidence="2">The sequence shown here is derived from an EMBL/GenBank/DDBJ whole genome shotgun (WGS) entry which is preliminary data.</text>
</comment>
<name>A0A023BTP1_9FLAO</name>
<organism evidence="2 3">
    <name type="scientific">Aquimarina atlantica</name>
    <dbReference type="NCBI Taxonomy" id="1317122"/>
    <lineage>
        <taxon>Bacteria</taxon>
        <taxon>Pseudomonadati</taxon>
        <taxon>Bacteroidota</taxon>
        <taxon>Flavobacteriia</taxon>
        <taxon>Flavobacteriales</taxon>
        <taxon>Flavobacteriaceae</taxon>
        <taxon>Aquimarina</taxon>
    </lineage>
</organism>
<keyword evidence="1" id="KW-0472">Membrane</keyword>
<dbReference type="Proteomes" id="UP000023541">
    <property type="component" value="Unassembled WGS sequence"/>
</dbReference>